<keyword evidence="2" id="KW-1185">Reference proteome</keyword>
<dbReference type="RefSeq" id="WP_085482863.1">
    <property type="nucleotide sequence ID" value="NZ_FXAY01000001.1"/>
</dbReference>
<dbReference type="AlphaFoldDB" id="A0A1X7IM38"/>
<evidence type="ECO:0000313" key="1">
    <source>
        <dbReference type="EMBL" id="SMG16028.1"/>
    </source>
</evidence>
<sequence length="100" mass="10907">MKRVQCQGKIFVTTDDVARAVINFSQAAQKRGRVVKIDVPAAGGDAGEYVVELVLFPGEQLDVSDSLDEPVELDTAPLIRSLSARKLAWRPHTMPESETA</sequence>
<proteinExistence type="predicted"/>
<reference evidence="2" key="1">
    <citation type="submission" date="2017-04" db="EMBL/GenBank/DDBJ databases">
        <authorList>
            <person name="Varghese N."/>
            <person name="Submissions S."/>
        </authorList>
    </citation>
    <scope>NUCLEOTIDE SEQUENCE [LARGE SCALE GENOMIC DNA]</scope>
    <source>
        <strain evidence="2">VKM Ac-2510</strain>
    </source>
</reference>
<accession>A0A1X7IM38</accession>
<gene>
    <name evidence="1" type="ORF">SAMN06296010_0655</name>
</gene>
<evidence type="ECO:0000313" key="2">
    <source>
        <dbReference type="Proteomes" id="UP000193244"/>
    </source>
</evidence>
<dbReference type="STRING" id="150121.SAMN06296010_0655"/>
<protein>
    <submittedName>
        <fullName evidence="1">Uncharacterized protein</fullName>
    </submittedName>
</protein>
<dbReference type="EMBL" id="FXAY01000001">
    <property type="protein sequence ID" value="SMG16028.1"/>
    <property type="molecule type" value="Genomic_DNA"/>
</dbReference>
<dbReference type="Proteomes" id="UP000193244">
    <property type="component" value="Unassembled WGS sequence"/>
</dbReference>
<organism evidence="1 2">
    <name type="scientific">Agreia pratensis</name>
    <dbReference type="NCBI Taxonomy" id="150121"/>
    <lineage>
        <taxon>Bacteria</taxon>
        <taxon>Bacillati</taxon>
        <taxon>Actinomycetota</taxon>
        <taxon>Actinomycetes</taxon>
        <taxon>Micrococcales</taxon>
        <taxon>Microbacteriaceae</taxon>
        <taxon>Agreia</taxon>
    </lineage>
</organism>
<dbReference type="OrthoDB" id="5118351at2"/>
<name>A0A1X7IM38_9MICO</name>